<dbReference type="Proteomes" id="UP000284322">
    <property type="component" value="Unassembled WGS sequence"/>
</dbReference>
<dbReference type="EMBL" id="RAHJ01000022">
    <property type="protein sequence ID" value="RJX65584.1"/>
    <property type="molecule type" value="Genomic_DNA"/>
</dbReference>
<accession>A0A419QY41</accession>
<name>A0A419QY41_9SPHN</name>
<dbReference type="AlphaFoldDB" id="A0A419QY41"/>
<evidence type="ECO:0000313" key="2">
    <source>
        <dbReference type="Proteomes" id="UP000284322"/>
    </source>
</evidence>
<organism evidence="1 2">
    <name type="scientific">Tsuneonella suprasediminis</name>
    <dbReference type="NCBI Taxonomy" id="2306996"/>
    <lineage>
        <taxon>Bacteria</taxon>
        <taxon>Pseudomonadati</taxon>
        <taxon>Pseudomonadota</taxon>
        <taxon>Alphaproteobacteria</taxon>
        <taxon>Sphingomonadales</taxon>
        <taxon>Erythrobacteraceae</taxon>
        <taxon>Tsuneonella</taxon>
    </lineage>
</organism>
<evidence type="ECO:0000313" key="1">
    <source>
        <dbReference type="EMBL" id="RJX65584.1"/>
    </source>
</evidence>
<gene>
    <name evidence="1" type="ORF">D6858_14855</name>
</gene>
<sequence length="73" mass="8059">MSSKLYILKRDIDMTTIQRSLVLAAAMLLTALAAVFDIIPAAFAEYTPLGLLVFLPWALSGQRQCSLRKSKES</sequence>
<comment type="caution">
    <text evidence="1">The sequence shown here is derived from an EMBL/GenBank/DDBJ whole genome shotgun (WGS) entry which is preliminary data.</text>
</comment>
<keyword evidence="2" id="KW-1185">Reference proteome</keyword>
<reference evidence="1 2" key="1">
    <citation type="submission" date="2018-09" db="EMBL/GenBank/DDBJ databases">
        <title>Altererythrobacter sp.Ery1 and Ery12, the genome sequencing of novel strains in genus Alterythrobacter.</title>
        <authorList>
            <person name="Cheng H."/>
            <person name="Wu Y.-H."/>
            <person name="Fang C."/>
            <person name="Xu X.-W."/>
        </authorList>
    </citation>
    <scope>NUCLEOTIDE SEQUENCE [LARGE SCALE GENOMIC DNA]</scope>
    <source>
        <strain evidence="1 2">Ery12</strain>
    </source>
</reference>
<proteinExistence type="predicted"/>
<protein>
    <submittedName>
        <fullName evidence="1">Uncharacterized protein</fullName>
    </submittedName>
</protein>